<dbReference type="Gene3D" id="3.40.190.290">
    <property type="match status" value="1"/>
</dbReference>
<accession>A0ABY3EN25</accession>
<sequence>MAGALRAGALQIVLEAFEPPPWPISLVHTGQGLLPLKLRAFLDFAAPRLRARVAEVSV</sequence>
<dbReference type="RefSeq" id="WP_144198339.1">
    <property type="nucleotide sequence ID" value="NZ_CAJPVH010000001.1"/>
</dbReference>
<dbReference type="Proteomes" id="UP000318943">
    <property type="component" value="Unassembled WGS sequence"/>
</dbReference>
<gene>
    <name evidence="1" type="ORF">FGG12_14365</name>
</gene>
<name>A0ABY3EN25_9BURK</name>
<proteinExistence type="predicted"/>
<evidence type="ECO:0000313" key="1">
    <source>
        <dbReference type="EMBL" id="TSP12191.1"/>
    </source>
</evidence>
<keyword evidence="2" id="KW-1185">Reference proteome</keyword>
<protein>
    <submittedName>
        <fullName evidence="1">LysR family transcriptional regulator</fullName>
    </submittedName>
</protein>
<comment type="caution">
    <text evidence="1">The sequence shown here is derived from an EMBL/GenBank/DDBJ whole genome shotgun (WGS) entry which is preliminary data.</text>
</comment>
<reference evidence="1 2" key="1">
    <citation type="submission" date="2019-05" db="EMBL/GenBank/DDBJ databases">
        <title>Whole genome sequence analysis of Cupriavidus campinensis S14E4C strain.</title>
        <authorList>
            <person name="Abbaszade G."/>
            <person name="Szabo A."/>
            <person name="Toumi M."/>
            <person name="Toth E."/>
        </authorList>
    </citation>
    <scope>NUCLEOTIDE SEQUENCE [LARGE SCALE GENOMIC DNA]</scope>
    <source>
        <strain evidence="1 2">S14E4C</strain>
    </source>
</reference>
<dbReference type="SUPFAM" id="SSF53850">
    <property type="entry name" value="Periplasmic binding protein-like II"/>
    <property type="match status" value="1"/>
</dbReference>
<evidence type="ECO:0000313" key="2">
    <source>
        <dbReference type="Proteomes" id="UP000318943"/>
    </source>
</evidence>
<dbReference type="EMBL" id="VCIZ01000007">
    <property type="protein sequence ID" value="TSP12191.1"/>
    <property type="molecule type" value="Genomic_DNA"/>
</dbReference>
<organism evidence="1 2">
    <name type="scientific">Cupriavidus campinensis</name>
    <dbReference type="NCBI Taxonomy" id="151783"/>
    <lineage>
        <taxon>Bacteria</taxon>
        <taxon>Pseudomonadati</taxon>
        <taxon>Pseudomonadota</taxon>
        <taxon>Betaproteobacteria</taxon>
        <taxon>Burkholderiales</taxon>
        <taxon>Burkholderiaceae</taxon>
        <taxon>Cupriavidus</taxon>
    </lineage>
</organism>